<dbReference type="PATRIC" id="fig|121290.4.peg.1957"/>
<keyword evidence="8" id="KW-1185">Reference proteome</keyword>
<evidence type="ECO:0000256" key="4">
    <source>
        <dbReference type="ARBA" id="ARBA00023163"/>
    </source>
</evidence>
<feature type="domain" description="RNA polymerase sigma-70 region 2" evidence="5">
    <location>
        <begin position="49"/>
        <end position="112"/>
    </location>
</feature>
<dbReference type="STRING" id="121290.APY04_2643"/>
<dbReference type="GO" id="GO:0006352">
    <property type="term" value="P:DNA-templated transcription initiation"/>
    <property type="evidence" value="ECO:0007669"/>
    <property type="project" value="InterPro"/>
</dbReference>
<gene>
    <name evidence="7" type="ORF">APY04_2643</name>
</gene>
<dbReference type="InterPro" id="IPR013249">
    <property type="entry name" value="RNA_pol_sigma70_r4_t2"/>
</dbReference>
<dbReference type="InterPro" id="IPR036388">
    <property type="entry name" value="WH-like_DNA-bd_sf"/>
</dbReference>
<evidence type="ECO:0000313" key="8">
    <source>
        <dbReference type="Proteomes" id="UP000059074"/>
    </source>
</evidence>
<dbReference type="InterPro" id="IPR013324">
    <property type="entry name" value="RNA_pol_sigma_r3/r4-like"/>
</dbReference>
<keyword evidence="4" id="KW-0804">Transcription</keyword>
<protein>
    <submittedName>
        <fullName evidence="7">Uncharacterized protein</fullName>
    </submittedName>
</protein>
<dbReference type="Pfam" id="PF08281">
    <property type="entry name" value="Sigma70_r4_2"/>
    <property type="match status" value="1"/>
</dbReference>
<evidence type="ECO:0000256" key="1">
    <source>
        <dbReference type="ARBA" id="ARBA00010641"/>
    </source>
</evidence>
<feature type="domain" description="RNA polymerase sigma factor 70 region 4 type 2" evidence="6">
    <location>
        <begin position="146"/>
        <end position="198"/>
    </location>
</feature>
<dbReference type="PANTHER" id="PTHR43133:SF63">
    <property type="entry name" value="RNA POLYMERASE SIGMA FACTOR FECI-RELATED"/>
    <property type="match status" value="1"/>
</dbReference>
<comment type="similarity">
    <text evidence="1">Belongs to the sigma-70 factor family. ECF subfamily.</text>
</comment>
<evidence type="ECO:0000259" key="6">
    <source>
        <dbReference type="Pfam" id="PF08281"/>
    </source>
</evidence>
<evidence type="ECO:0000256" key="2">
    <source>
        <dbReference type="ARBA" id="ARBA00023015"/>
    </source>
</evidence>
<dbReference type="SUPFAM" id="SSF88946">
    <property type="entry name" value="Sigma2 domain of RNA polymerase sigma factors"/>
    <property type="match status" value="1"/>
</dbReference>
<comment type="caution">
    <text evidence="7">The sequence shown here is derived from an EMBL/GenBank/DDBJ whole genome shotgun (WGS) entry which is preliminary data.</text>
</comment>
<dbReference type="PANTHER" id="PTHR43133">
    <property type="entry name" value="RNA POLYMERASE ECF-TYPE SIGMA FACTO"/>
    <property type="match status" value="1"/>
</dbReference>
<organism evidence="7 8">
    <name type="scientific">Hyphomicrobium sulfonivorans</name>
    <dbReference type="NCBI Taxonomy" id="121290"/>
    <lineage>
        <taxon>Bacteria</taxon>
        <taxon>Pseudomonadati</taxon>
        <taxon>Pseudomonadota</taxon>
        <taxon>Alphaproteobacteria</taxon>
        <taxon>Hyphomicrobiales</taxon>
        <taxon>Hyphomicrobiaceae</taxon>
        <taxon>Hyphomicrobium</taxon>
    </lineage>
</organism>
<proteinExistence type="inferred from homology"/>
<dbReference type="InterPro" id="IPR007627">
    <property type="entry name" value="RNA_pol_sigma70_r2"/>
</dbReference>
<keyword evidence="2" id="KW-0805">Transcription regulation</keyword>
<dbReference type="Proteomes" id="UP000059074">
    <property type="component" value="Unassembled WGS sequence"/>
</dbReference>
<evidence type="ECO:0000256" key="3">
    <source>
        <dbReference type="ARBA" id="ARBA00023082"/>
    </source>
</evidence>
<dbReference type="InterPro" id="IPR014284">
    <property type="entry name" value="RNA_pol_sigma-70_dom"/>
</dbReference>
<dbReference type="AlphaFoldDB" id="A0A109BBP4"/>
<dbReference type="InterPro" id="IPR039425">
    <property type="entry name" value="RNA_pol_sigma-70-like"/>
</dbReference>
<dbReference type="OrthoDB" id="9794372at2"/>
<keyword evidence="3" id="KW-0731">Sigma factor</keyword>
<dbReference type="EMBL" id="LMTR01000075">
    <property type="protein sequence ID" value="KWT65796.1"/>
    <property type="molecule type" value="Genomic_DNA"/>
</dbReference>
<reference evidence="7 8" key="1">
    <citation type="submission" date="2015-10" db="EMBL/GenBank/DDBJ databases">
        <title>Transcriptomic analysis of a linuron degrading triple-species bacterial consortium.</title>
        <authorList>
            <person name="Albers P."/>
        </authorList>
    </citation>
    <scope>NUCLEOTIDE SEQUENCE [LARGE SCALE GENOMIC DNA]</scope>
    <source>
        <strain evidence="7 8">WDL6</strain>
    </source>
</reference>
<accession>A0A109BBP4</accession>
<dbReference type="Gene3D" id="1.10.10.10">
    <property type="entry name" value="Winged helix-like DNA-binding domain superfamily/Winged helix DNA-binding domain"/>
    <property type="match status" value="1"/>
</dbReference>
<dbReference type="Gene3D" id="1.10.1740.10">
    <property type="match status" value="1"/>
</dbReference>
<name>A0A109BBP4_HYPSL</name>
<dbReference type="Pfam" id="PF04542">
    <property type="entry name" value="Sigma70_r2"/>
    <property type="match status" value="1"/>
</dbReference>
<dbReference type="GO" id="GO:0003677">
    <property type="term" value="F:DNA binding"/>
    <property type="evidence" value="ECO:0007669"/>
    <property type="project" value="InterPro"/>
</dbReference>
<dbReference type="NCBIfam" id="TIGR02937">
    <property type="entry name" value="sigma70-ECF"/>
    <property type="match status" value="1"/>
</dbReference>
<evidence type="ECO:0000259" key="5">
    <source>
        <dbReference type="Pfam" id="PF04542"/>
    </source>
</evidence>
<dbReference type="InterPro" id="IPR013325">
    <property type="entry name" value="RNA_pol_sigma_r2"/>
</dbReference>
<dbReference type="GO" id="GO:0016987">
    <property type="term" value="F:sigma factor activity"/>
    <property type="evidence" value="ECO:0007669"/>
    <property type="project" value="UniProtKB-KW"/>
</dbReference>
<sequence>MWSTGLRDIGYPPLQIRIPTVIHPVADRGLHVAHPIEIDRLGLLNRAIEEHYEEMKATLRRRGHGSDAADIIHELYIRFAEQPEKLGRAHSIRAFLSRAAVNLGIDRARRNGLEQRIFSGSEAEGLAVPASTPAPDFMLEVTDRLRRLKTAIRELPRTRRAIFVLHRLHQLPPDAIARKLGITRVTVDRHLRAALLHCLERVTESD</sequence>
<evidence type="ECO:0000313" key="7">
    <source>
        <dbReference type="EMBL" id="KWT65796.1"/>
    </source>
</evidence>
<dbReference type="SUPFAM" id="SSF88659">
    <property type="entry name" value="Sigma3 and sigma4 domains of RNA polymerase sigma factors"/>
    <property type="match status" value="1"/>
</dbReference>